<dbReference type="PATRIC" id="fig|762968.3.peg.3322"/>
<dbReference type="HOGENOM" id="CLU_3028104_0_0_10"/>
<dbReference type="RefSeq" id="WP_008623041.1">
    <property type="nucleotide sequence ID" value="NZ_JH376661.1"/>
</dbReference>
<dbReference type="GeneID" id="93559199"/>
<name>G5SWM5_9BACT</name>
<organism evidence="1 2">
    <name type="scientific">Paraprevotella clara YIT 11840</name>
    <dbReference type="NCBI Taxonomy" id="762968"/>
    <lineage>
        <taxon>Bacteria</taxon>
        <taxon>Pseudomonadati</taxon>
        <taxon>Bacteroidota</taxon>
        <taxon>Bacteroidia</taxon>
        <taxon>Bacteroidales</taxon>
        <taxon>Prevotellaceae</taxon>
        <taxon>Paraprevotella</taxon>
    </lineage>
</organism>
<dbReference type="EMBL" id="AFFY01000098">
    <property type="protein sequence ID" value="EHG98256.1"/>
    <property type="molecule type" value="Genomic_DNA"/>
</dbReference>
<comment type="caution">
    <text evidence="1">The sequence shown here is derived from an EMBL/GenBank/DDBJ whole genome shotgun (WGS) entry which is preliminary data.</text>
</comment>
<proteinExistence type="predicted"/>
<accession>G5SWM5</accession>
<gene>
    <name evidence="1" type="ORF">HMPREF9441_03798</name>
</gene>
<sequence length="55" mass="6203">MKKKYMSPRMQEVWIGGNAMLCTSGLVSGEGGSVDPDDNPYEGEFMSLDDDWKIW</sequence>
<keyword evidence="2" id="KW-1185">Reference proteome</keyword>
<reference evidence="1 2" key="1">
    <citation type="submission" date="2011-03" db="EMBL/GenBank/DDBJ databases">
        <authorList>
            <person name="Weinstock G."/>
            <person name="Sodergren E."/>
            <person name="Clifton S."/>
            <person name="Fulton L."/>
            <person name="Fulton B."/>
            <person name="Courtney L."/>
            <person name="Fronick C."/>
            <person name="Harrison M."/>
            <person name="Strong C."/>
            <person name="Farmer C."/>
            <person name="Delahaunty K."/>
            <person name="Markovic C."/>
            <person name="Hall O."/>
            <person name="Minx P."/>
            <person name="Tomlinson C."/>
            <person name="Mitreva M."/>
            <person name="Hou S."/>
            <person name="Chen J."/>
            <person name="Wollam A."/>
            <person name="Pepin K.H."/>
            <person name="Johnson M."/>
            <person name="Bhonagiri V."/>
            <person name="Zhang X."/>
            <person name="Suruliraj S."/>
            <person name="Warren W."/>
            <person name="Chinwalla A."/>
            <person name="Mardis E.R."/>
            <person name="Wilson R.K."/>
        </authorList>
    </citation>
    <scope>NUCLEOTIDE SEQUENCE [LARGE SCALE GENOMIC DNA]</scope>
    <source>
        <strain evidence="1 2">YIT 11840</strain>
    </source>
</reference>
<protein>
    <submittedName>
        <fullName evidence="1">Uncharacterized protein</fullName>
    </submittedName>
</protein>
<evidence type="ECO:0000313" key="2">
    <source>
        <dbReference type="Proteomes" id="UP000003598"/>
    </source>
</evidence>
<dbReference type="Proteomes" id="UP000003598">
    <property type="component" value="Unassembled WGS sequence"/>
</dbReference>
<evidence type="ECO:0000313" key="1">
    <source>
        <dbReference type="EMBL" id="EHG98256.1"/>
    </source>
</evidence>
<dbReference type="AlphaFoldDB" id="G5SWM5"/>
<dbReference type="STRING" id="762968.HMPREF9441_03798"/>